<evidence type="ECO:0000256" key="4">
    <source>
        <dbReference type="ARBA" id="ARBA00023098"/>
    </source>
</evidence>
<accession>A0A2U8PRT5</accession>
<dbReference type="PANTHER" id="PTHR43149:SF1">
    <property type="entry name" value="DELTA(3,5)-DELTA(2,4)-DIENOYL-COA ISOMERASE, MITOCHONDRIAL"/>
    <property type="match status" value="1"/>
</dbReference>
<dbReference type="InterPro" id="IPR045002">
    <property type="entry name" value="Ech1-like"/>
</dbReference>
<proteinExistence type="inferred from homology"/>
<dbReference type="SUPFAM" id="SSF52096">
    <property type="entry name" value="ClpP/crotonase"/>
    <property type="match status" value="1"/>
</dbReference>
<dbReference type="EMBL" id="CP029426">
    <property type="protein sequence ID" value="AWM00195.1"/>
    <property type="molecule type" value="Genomic_DNA"/>
</dbReference>
<reference evidence="7 8" key="2">
    <citation type="journal article" date="2019" name="Int. J. Syst. Evol. Microbiol.">
        <title>Description and complete genome sequence of Bradyrhizobium amphicarpaeae sp. nov., harbouring photosystem and nitrogen-fixation genes.</title>
        <authorList>
            <person name="Bromfield E.S.P."/>
            <person name="Cloutier S."/>
            <person name="Nguyen H.D.T."/>
        </authorList>
    </citation>
    <scope>NUCLEOTIDE SEQUENCE [LARGE SCALE GENOMIC DNA]</scope>
    <source>
        <strain evidence="7 8">39S1MB</strain>
    </source>
</reference>
<dbReference type="GO" id="GO:0006635">
    <property type="term" value="P:fatty acid beta-oxidation"/>
    <property type="evidence" value="ECO:0007669"/>
    <property type="project" value="UniProtKB-UniPathway"/>
</dbReference>
<evidence type="ECO:0000313" key="7">
    <source>
        <dbReference type="EMBL" id="AWM00195.1"/>
    </source>
</evidence>
<name>A0A2U8PRT5_9BRAD</name>
<evidence type="ECO:0000256" key="2">
    <source>
        <dbReference type="ARBA" id="ARBA00005254"/>
    </source>
</evidence>
<dbReference type="UniPathway" id="UPA00659"/>
<dbReference type="Gene3D" id="1.10.12.10">
    <property type="entry name" value="Lyase 2-enoyl-coa Hydratase, Chain A, domain 2"/>
    <property type="match status" value="1"/>
</dbReference>
<evidence type="ECO:0000313" key="8">
    <source>
        <dbReference type="Proteomes" id="UP000215884"/>
    </source>
</evidence>
<comment type="similarity">
    <text evidence="2 6">Belongs to the enoyl-CoA hydratase/isomerase family.</text>
</comment>
<comment type="pathway">
    <text evidence="1">Lipid metabolism; fatty acid beta-oxidation.</text>
</comment>
<keyword evidence="3" id="KW-0276">Fatty acid metabolism</keyword>
<keyword evidence="4" id="KW-0443">Lipid metabolism</keyword>
<sequence>MEDRVSISISEGVADVRLVRADKMNALDQAMFEALVAATDRLSKDKSVRVVVLSGEGRAFCAGLDMGRFAAMNEKGGNGIPGGENRDLTKRTHGQANFPQQAVWGWRQLPVPVIAAIQGVAFGGGFQLALGADMRFLTPDARMSIMEIKWGLVPDMAGTPILASLVRDDILRDLTYTGRIFSAQEAMSYGLATRICDDPRATALEVAREIAGKSPDAIRAAKRLLNNLSVDPGPALLAESVEQQKLIGSANQTEAVRANLEKRAARYVD</sequence>
<keyword evidence="5" id="KW-0413">Isomerase</keyword>
<organism evidence="7 8">
    <name type="scientific">Bradyrhizobium amphicarpaeae</name>
    <dbReference type="NCBI Taxonomy" id="1404768"/>
    <lineage>
        <taxon>Bacteria</taxon>
        <taxon>Pseudomonadati</taxon>
        <taxon>Pseudomonadota</taxon>
        <taxon>Alphaproteobacteria</taxon>
        <taxon>Hyphomicrobiales</taxon>
        <taxon>Nitrobacteraceae</taxon>
        <taxon>Bradyrhizobium</taxon>
    </lineage>
</organism>
<keyword evidence="8" id="KW-1185">Reference proteome</keyword>
<dbReference type="PROSITE" id="PS00166">
    <property type="entry name" value="ENOYL_COA_HYDRATASE"/>
    <property type="match status" value="1"/>
</dbReference>
<evidence type="ECO:0000256" key="1">
    <source>
        <dbReference type="ARBA" id="ARBA00005005"/>
    </source>
</evidence>
<dbReference type="Proteomes" id="UP000215884">
    <property type="component" value="Chromosome"/>
</dbReference>
<evidence type="ECO:0000256" key="6">
    <source>
        <dbReference type="RuleBase" id="RU003707"/>
    </source>
</evidence>
<dbReference type="InterPro" id="IPR014748">
    <property type="entry name" value="Enoyl-CoA_hydra_C"/>
</dbReference>
<gene>
    <name evidence="7" type="ORF">CIT40_09235</name>
</gene>
<dbReference type="InterPro" id="IPR029045">
    <property type="entry name" value="ClpP/crotonase-like_dom_sf"/>
</dbReference>
<reference evidence="7 8" key="1">
    <citation type="journal article" date="2017" name="Syst. Appl. Microbiol.">
        <title>Soybeans inoculated with root zone soils of Canadian native legumes harbour diverse and novel Bradyrhizobium spp. that possess agricultural potential.</title>
        <authorList>
            <person name="Bromfield E.S.P."/>
            <person name="Cloutier S."/>
            <person name="Tambong J.T."/>
            <person name="Tran Thi T.V."/>
        </authorList>
    </citation>
    <scope>NUCLEOTIDE SEQUENCE [LARGE SCALE GENOMIC DNA]</scope>
    <source>
        <strain evidence="7 8">39S1MB</strain>
    </source>
</reference>
<evidence type="ECO:0000256" key="3">
    <source>
        <dbReference type="ARBA" id="ARBA00022832"/>
    </source>
</evidence>
<dbReference type="RefSeq" id="WP_094890645.1">
    <property type="nucleotide sequence ID" value="NZ_CP029426.2"/>
</dbReference>
<protein>
    <submittedName>
        <fullName evidence="7">Crotonase/enoyl-CoA hydratase family protein</fullName>
    </submittedName>
</protein>
<dbReference type="KEGG" id="brq:CIT40_09235"/>
<dbReference type="PANTHER" id="PTHR43149">
    <property type="entry name" value="ENOYL-COA HYDRATASE"/>
    <property type="match status" value="1"/>
</dbReference>
<dbReference type="Pfam" id="PF00378">
    <property type="entry name" value="ECH_1"/>
    <property type="match status" value="1"/>
</dbReference>
<dbReference type="InterPro" id="IPR001753">
    <property type="entry name" value="Enoyl-CoA_hydra/iso"/>
</dbReference>
<evidence type="ECO:0000256" key="5">
    <source>
        <dbReference type="ARBA" id="ARBA00023235"/>
    </source>
</evidence>
<dbReference type="NCBIfam" id="NF005699">
    <property type="entry name" value="PRK07509.1"/>
    <property type="match status" value="1"/>
</dbReference>
<dbReference type="OrthoDB" id="9781757at2"/>
<dbReference type="AlphaFoldDB" id="A0A2U8PRT5"/>
<dbReference type="Gene3D" id="3.90.226.10">
    <property type="entry name" value="2-enoyl-CoA Hydratase, Chain A, domain 1"/>
    <property type="match status" value="1"/>
</dbReference>
<dbReference type="GO" id="GO:0016853">
    <property type="term" value="F:isomerase activity"/>
    <property type="evidence" value="ECO:0007669"/>
    <property type="project" value="UniProtKB-KW"/>
</dbReference>
<dbReference type="CDD" id="cd06558">
    <property type="entry name" value="crotonase-like"/>
    <property type="match status" value="1"/>
</dbReference>
<dbReference type="InterPro" id="IPR018376">
    <property type="entry name" value="Enoyl-CoA_hyd/isom_CS"/>
</dbReference>